<dbReference type="InterPro" id="IPR011707">
    <property type="entry name" value="Cu-oxidase-like_N"/>
</dbReference>
<evidence type="ECO:0000256" key="2">
    <source>
        <dbReference type="ARBA" id="ARBA00022723"/>
    </source>
</evidence>
<proteinExistence type="inferred from homology"/>
<dbReference type="Pfam" id="PF00394">
    <property type="entry name" value="Cu-oxidase"/>
    <property type="match status" value="1"/>
</dbReference>
<dbReference type="InterPro" id="IPR008972">
    <property type="entry name" value="Cupredoxin"/>
</dbReference>
<organism evidence="8 9">
    <name type="scientific">Brachionus calyciflorus</name>
    <dbReference type="NCBI Taxonomy" id="104777"/>
    <lineage>
        <taxon>Eukaryota</taxon>
        <taxon>Metazoa</taxon>
        <taxon>Spiralia</taxon>
        <taxon>Gnathifera</taxon>
        <taxon>Rotifera</taxon>
        <taxon>Eurotatoria</taxon>
        <taxon>Monogononta</taxon>
        <taxon>Pseudotrocha</taxon>
        <taxon>Ploima</taxon>
        <taxon>Brachionidae</taxon>
        <taxon>Brachionus</taxon>
    </lineage>
</organism>
<dbReference type="CDD" id="cd13858">
    <property type="entry name" value="CuRO_1_tcLCC2_insect_like"/>
    <property type="match status" value="1"/>
</dbReference>
<evidence type="ECO:0000256" key="4">
    <source>
        <dbReference type="ARBA" id="ARBA00023008"/>
    </source>
</evidence>
<keyword evidence="4" id="KW-0186">Copper</keyword>
<gene>
    <name evidence="8" type="ORF">OXX778_LOCUS14108</name>
</gene>
<sequence>MSRACHNCSSNYSDCLREDCIQGDGITKTIETVNRQLPGPYIQVCQYDTIIVNVHNKLRSQRVASLHWHGLRQLNNSENDGVSMINQWPILPLNSYEYKFKAADSGTHFWHAHSGLLRTDGIFGPLIIRQKSDPLKNLYDFDLKEHYIILNEWHKNQLINIYGSYLHSAYFGTEYSILINGKSNFPDKPDSHVPLELFNVKKGFRYRFRLINSAAENCLMKLSIDEHKILIISTDGNPIEPIEVDSISLLAGERFDFVLNANNLQLKDFWIRVKGEGNCGFNKLYQRAILRYENTTSKLNSTIQMKYNETDRAGIGFRSNFANLNNTTRTYLDLKSLPNQDDNFLDKIKSKPNKVIYLNFDLKLYDDPEVHNSDLNYGVNQSVNNKWYSSFINEIKFEMPSKPALLHPNDLNNLCNETKWPCYLTNDQVRQYDRMGQLRRNFDRPVIKDTVTMPNGGYTIVRFVADNPGYWMFHCHIDTHSDPGENLNDYFTTTSTTSLPPYVNNPYGVNWGDWGPIEVCDQNDYVVGFRTKLHPIQASGLDDTALNGVEMICSNGKRIKSTEGQYGYWDSSFRNCSNGQKIIGFSYGIHAKEGVDDDTATNVIRLLCTDGSNIASLEGTWSTSIISVQCPYGAIVGFRTQVEKEISDDNTGLNNIEFICE</sequence>
<evidence type="ECO:0000259" key="6">
    <source>
        <dbReference type="Pfam" id="PF07731"/>
    </source>
</evidence>
<keyword evidence="9" id="KW-1185">Reference proteome</keyword>
<dbReference type="Proteomes" id="UP000663879">
    <property type="component" value="Unassembled WGS sequence"/>
</dbReference>
<protein>
    <submittedName>
        <fullName evidence="8">Uncharacterized protein</fullName>
    </submittedName>
</protein>
<dbReference type="InterPro" id="IPR001117">
    <property type="entry name" value="Cu-oxidase_2nd"/>
</dbReference>
<accession>A0A814DED4</accession>
<dbReference type="InterPro" id="IPR005515">
    <property type="entry name" value="VOMI"/>
</dbReference>
<dbReference type="Gene3D" id="2.100.10.20">
    <property type="entry name" value="Vitelline membrane outer layer protein I (VOMI)"/>
    <property type="match status" value="1"/>
</dbReference>
<evidence type="ECO:0000256" key="1">
    <source>
        <dbReference type="ARBA" id="ARBA00010609"/>
    </source>
</evidence>
<dbReference type="InterPro" id="IPR045087">
    <property type="entry name" value="Cu-oxidase_fam"/>
</dbReference>
<feature type="domain" description="Plastocyanin-like" evidence="5">
    <location>
        <begin position="145"/>
        <end position="294"/>
    </location>
</feature>
<comment type="caution">
    <text evidence="8">The sequence shown here is derived from an EMBL/GenBank/DDBJ whole genome shotgun (WGS) entry which is preliminary data.</text>
</comment>
<feature type="domain" description="Plastocyanin-like" evidence="6">
    <location>
        <begin position="437"/>
        <end position="484"/>
    </location>
</feature>
<dbReference type="InterPro" id="IPR036706">
    <property type="entry name" value="VOMI_sf"/>
</dbReference>
<dbReference type="InterPro" id="IPR011706">
    <property type="entry name" value="Cu-oxidase_C"/>
</dbReference>
<evidence type="ECO:0000313" key="8">
    <source>
        <dbReference type="EMBL" id="CAF0954234.1"/>
    </source>
</evidence>
<dbReference type="GO" id="GO:0006826">
    <property type="term" value="P:iron ion transport"/>
    <property type="evidence" value="ECO:0007669"/>
    <property type="project" value="TreeGrafter"/>
</dbReference>
<dbReference type="GO" id="GO:0005886">
    <property type="term" value="C:plasma membrane"/>
    <property type="evidence" value="ECO:0007669"/>
    <property type="project" value="TreeGrafter"/>
</dbReference>
<dbReference type="SUPFAM" id="SSF51092">
    <property type="entry name" value="Vitelline membrane outer protein-I (VMO-I)"/>
    <property type="match status" value="1"/>
</dbReference>
<dbReference type="Pfam" id="PF07731">
    <property type="entry name" value="Cu-oxidase_2"/>
    <property type="match status" value="1"/>
</dbReference>
<keyword evidence="2" id="KW-0479">Metal-binding</keyword>
<dbReference type="PANTHER" id="PTHR11709:SF394">
    <property type="entry name" value="FI03373P-RELATED"/>
    <property type="match status" value="1"/>
</dbReference>
<dbReference type="Pfam" id="PF07732">
    <property type="entry name" value="Cu-oxidase_3"/>
    <property type="match status" value="1"/>
</dbReference>
<evidence type="ECO:0000259" key="7">
    <source>
        <dbReference type="Pfam" id="PF07732"/>
    </source>
</evidence>
<dbReference type="Gene3D" id="2.60.40.420">
    <property type="entry name" value="Cupredoxins - blue copper proteins"/>
    <property type="match status" value="3"/>
</dbReference>
<evidence type="ECO:0000259" key="5">
    <source>
        <dbReference type="Pfam" id="PF00394"/>
    </source>
</evidence>
<name>A0A814DED4_9BILA</name>
<dbReference type="PANTHER" id="PTHR11709">
    <property type="entry name" value="MULTI-COPPER OXIDASE"/>
    <property type="match status" value="1"/>
</dbReference>
<dbReference type="CDD" id="cd13884">
    <property type="entry name" value="CuRO_2_tcLCC_insect_like"/>
    <property type="match status" value="1"/>
</dbReference>
<dbReference type="GO" id="GO:0016491">
    <property type="term" value="F:oxidoreductase activity"/>
    <property type="evidence" value="ECO:0007669"/>
    <property type="project" value="UniProtKB-KW"/>
</dbReference>
<dbReference type="AlphaFoldDB" id="A0A814DED4"/>
<evidence type="ECO:0000313" key="9">
    <source>
        <dbReference type="Proteomes" id="UP000663879"/>
    </source>
</evidence>
<dbReference type="EMBL" id="CAJNOC010002840">
    <property type="protein sequence ID" value="CAF0954234.1"/>
    <property type="molecule type" value="Genomic_DNA"/>
</dbReference>
<dbReference type="SUPFAM" id="SSF49503">
    <property type="entry name" value="Cupredoxins"/>
    <property type="match status" value="3"/>
</dbReference>
<evidence type="ECO:0000256" key="3">
    <source>
        <dbReference type="ARBA" id="ARBA00023002"/>
    </source>
</evidence>
<keyword evidence="3" id="KW-0560">Oxidoreductase</keyword>
<dbReference type="Pfam" id="PF03762">
    <property type="entry name" value="VOMI"/>
    <property type="match status" value="1"/>
</dbReference>
<reference evidence="8" key="1">
    <citation type="submission" date="2021-02" db="EMBL/GenBank/DDBJ databases">
        <authorList>
            <person name="Nowell W R."/>
        </authorList>
    </citation>
    <scope>NUCLEOTIDE SEQUENCE</scope>
    <source>
        <strain evidence="8">Ploen Becks lab</strain>
    </source>
</reference>
<feature type="domain" description="Plastocyanin-like" evidence="7">
    <location>
        <begin position="24"/>
        <end position="132"/>
    </location>
</feature>
<comment type="similarity">
    <text evidence="1">Belongs to the multicopper oxidase family.</text>
</comment>
<dbReference type="GO" id="GO:0005507">
    <property type="term" value="F:copper ion binding"/>
    <property type="evidence" value="ECO:0007669"/>
    <property type="project" value="InterPro"/>
</dbReference>
<dbReference type="FunFam" id="2.60.40.420:FF:000045">
    <property type="entry name" value="Laccase 2"/>
    <property type="match status" value="1"/>
</dbReference>
<dbReference type="OrthoDB" id="2121828at2759"/>